<reference evidence="14" key="1">
    <citation type="journal article" date="2014" name="Int. J. Syst. Evol. Microbiol.">
        <title>Complete genome sequence of Corynebacterium casei LMG S-19264T (=DSM 44701T), isolated from a smear-ripened cheese.</title>
        <authorList>
            <consortium name="US DOE Joint Genome Institute (JGI-PGF)"/>
            <person name="Walter F."/>
            <person name="Albersmeier A."/>
            <person name="Kalinowski J."/>
            <person name="Ruckert C."/>
        </authorList>
    </citation>
    <scope>NUCLEOTIDE SEQUENCE</scope>
    <source>
        <strain evidence="14">NBRC 108769</strain>
    </source>
</reference>
<protein>
    <recommendedName>
        <fullName evidence="16">TonB-dependent receptor</fullName>
    </recommendedName>
</protein>
<reference evidence="14" key="2">
    <citation type="submission" date="2023-01" db="EMBL/GenBank/DDBJ databases">
        <title>Draft genome sequence of Portibacter lacus strain NBRC 108769.</title>
        <authorList>
            <person name="Sun Q."/>
            <person name="Mori K."/>
        </authorList>
    </citation>
    <scope>NUCLEOTIDE SEQUENCE</scope>
    <source>
        <strain evidence="14">NBRC 108769</strain>
    </source>
</reference>
<keyword evidence="2 10" id="KW-0813">Transport</keyword>
<comment type="similarity">
    <text evidence="10 11">Belongs to the TonB-dependent receptor family.</text>
</comment>
<evidence type="ECO:0000256" key="5">
    <source>
        <dbReference type="ARBA" id="ARBA00022729"/>
    </source>
</evidence>
<organism evidence="14 15">
    <name type="scientific">Portibacter lacus</name>
    <dbReference type="NCBI Taxonomy" id="1099794"/>
    <lineage>
        <taxon>Bacteria</taxon>
        <taxon>Pseudomonadati</taxon>
        <taxon>Bacteroidota</taxon>
        <taxon>Saprospiria</taxon>
        <taxon>Saprospirales</taxon>
        <taxon>Haliscomenobacteraceae</taxon>
        <taxon>Portibacter</taxon>
    </lineage>
</organism>
<dbReference type="AlphaFoldDB" id="A0AA37SWM2"/>
<dbReference type="GO" id="GO:0044718">
    <property type="term" value="P:siderophore transmembrane transport"/>
    <property type="evidence" value="ECO:0007669"/>
    <property type="project" value="TreeGrafter"/>
</dbReference>
<dbReference type="SUPFAM" id="SSF56935">
    <property type="entry name" value="Porins"/>
    <property type="match status" value="1"/>
</dbReference>
<evidence type="ECO:0000313" key="14">
    <source>
        <dbReference type="EMBL" id="GLR20076.1"/>
    </source>
</evidence>
<feature type="domain" description="TonB-dependent receptor-like beta-barrel" evidence="12">
    <location>
        <begin position="261"/>
        <end position="695"/>
    </location>
</feature>
<keyword evidence="4 10" id="KW-0812">Transmembrane</keyword>
<keyword evidence="5" id="KW-0732">Signal</keyword>
<feature type="domain" description="TonB-dependent receptor plug" evidence="13">
    <location>
        <begin position="84"/>
        <end position="188"/>
    </location>
</feature>
<evidence type="ECO:0000256" key="9">
    <source>
        <dbReference type="ARBA" id="ARBA00023237"/>
    </source>
</evidence>
<dbReference type="Gene3D" id="2.40.170.20">
    <property type="entry name" value="TonB-dependent receptor, beta-barrel domain"/>
    <property type="match status" value="1"/>
</dbReference>
<dbReference type="Proteomes" id="UP001156666">
    <property type="component" value="Unassembled WGS sequence"/>
</dbReference>
<evidence type="ECO:0000256" key="8">
    <source>
        <dbReference type="ARBA" id="ARBA00023170"/>
    </source>
</evidence>
<evidence type="ECO:0000259" key="12">
    <source>
        <dbReference type="Pfam" id="PF00593"/>
    </source>
</evidence>
<dbReference type="Pfam" id="PF00593">
    <property type="entry name" value="TonB_dep_Rec_b-barrel"/>
    <property type="match status" value="1"/>
</dbReference>
<evidence type="ECO:0000256" key="11">
    <source>
        <dbReference type="RuleBase" id="RU003357"/>
    </source>
</evidence>
<dbReference type="GO" id="GO:0015344">
    <property type="term" value="F:siderophore uptake transmembrane transporter activity"/>
    <property type="evidence" value="ECO:0007669"/>
    <property type="project" value="TreeGrafter"/>
</dbReference>
<keyword evidence="9 10" id="KW-0998">Cell outer membrane</keyword>
<comment type="caution">
    <text evidence="14">The sequence shown here is derived from an EMBL/GenBank/DDBJ whole genome shotgun (WGS) entry which is preliminary data.</text>
</comment>
<name>A0AA37SWM2_9BACT</name>
<evidence type="ECO:0000256" key="4">
    <source>
        <dbReference type="ARBA" id="ARBA00022692"/>
    </source>
</evidence>
<keyword evidence="7 10" id="KW-0472">Membrane</keyword>
<evidence type="ECO:0000256" key="6">
    <source>
        <dbReference type="ARBA" id="ARBA00023077"/>
    </source>
</evidence>
<evidence type="ECO:0000259" key="13">
    <source>
        <dbReference type="Pfam" id="PF07715"/>
    </source>
</evidence>
<keyword evidence="3 10" id="KW-1134">Transmembrane beta strand</keyword>
<comment type="subcellular location">
    <subcellularLocation>
        <location evidence="1 10">Cell outer membrane</location>
        <topology evidence="1 10">Multi-pass membrane protein</topology>
    </subcellularLocation>
</comment>
<dbReference type="InterPro" id="IPR039426">
    <property type="entry name" value="TonB-dep_rcpt-like"/>
</dbReference>
<dbReference type="Pfam" id="PF07715">
    <property type="entry name" value="Plug"/>
    <property type="match status" value="1"/>
</dbReference>
<dbReference type="PROSITE" id="PS52016">
    <property type="entry name" value="TONB_DEPENDENT_REC_3"/>
    <property type="match status" value="1"/>
</dbReference>
<evidence type="ECO:0000256" key="10">
    <source>
        <dbReference type="PROSITE-ProRule" id="PRU01360"/>
    </source>
</evidence>
<proteinExistence type="inferred from homology"/>
<dbReference type="GO" id="GO:0009279">
    <property type="term" value="C:cell outer membrane"/>
    <property type="evidence" value="ECO:0007669"/>
    <property type="project" value="UniProtKB-SubCell"/>
</dbReference>
<keyword evidence="8" id="KW-0675">Receptor</keyword>
<evidence type="ECO:0000256" key="7">
    <source>
        <dbReference type="ARBA" id="ARBA00023136"/>
    </source>
</evidence>
<dbReference type="InterPro" id="IPR037066">
    <property type="entry name" value="Plug_dom_sf"/>
</dbReference>
<dbReference type="Gene3D" id="2.170.130.10">
    <property type="entry name" value="TonB-dependent receptor, plug domain"/>
    <property type="match status" value="1"/>
</dbReference>
<evidence type="ECO:0000256" key="3">
    <source>
        <dbReference type="ARBA" id="ARBA00022452"/>
    </source>
</evidence>
<evidence type="ECO:0000256" key="2">
    <source>
        <dbReference type="ARBA" id="ARBA00022448"/>
    </source>
</evidence>
<dbReference type="PANTHER" id="PTHR30069">
    <property type="entry name" value="TONB-DEPENDENT OUTER MEMBRANE RECEPTOR"/>
    <property type="match status" value="1"/>
</dbReference>
<dbReference type="PANTHER" id="PTHR30069:SF29">
    <property type="entry name" value="HEMOGLOBIN AND HEMOGLOBIN-HAPTOGLOBIN-BINDING PROTEIN 1-RELATED"/>
    <property type="match status" value="1"/>
</dbReference>
<evidence type="ECO:0000256" key="1">
    <source>
        <dbReference type="ARBA" id="ARBA00004571"/>
    </source>
</evidence>
<accession>A0AA37SWM2</accession>
<keyword evidence="6 11" id="KW-0798">TonB box</keyword>
<dbReference type="InterPro" id="IPR036942">
    <property type="entry name" value="Beta-barrel_TonB_sf"/>
</dbReference>
<keyword evidence="15" id="KW-1185">Reference proteome</keyword>
<dbReference type="EMBL" id="BSOH01000037">
    <property type="protein sequence ID" value="GLR20076.1"/>
    <property type="molecule type" value="Genomic_DNA"/>
</dbReference>
<dbReference type="InterPro" id="IPR012910">
    <property type="entry name" value="Plug_dom"/>
</dbReference>
<dbReference type="InterPro" id="IPR000531">
    <property type="entry name" value="Beta-barrel_TonB"/>
</dbReference>
<gene>
    <name evidence="14" type="ORF">GCM10007940_46920</name>
</gene>
<evidence type="ECO:0000313" key="15">
    <source>
        <dbReference type="Proteomes" id="UP001156666"/>
    </source>
</evidence>
<evidence type="ECO:0008006" key="16">
    <source>
        <dbReference type="Google" id="ProtNLM"/>
    </source>
</evidence>
<sequence length="721" mass="80583">MDETSLIGATVSSAIDTVVTDLSGEFQILVSSADSWIAASYIGYEQQRVVVSDLDSFVTISLNLSNNLLETAVISASMIEQNIAESTVSIEVLKPSIIESINSKSLDETLNLLPGVEIIDGQASIRGGSGYSYGAGSRVLLLIDNIPALQPDAGFPNWNDIALENIAQVEVLKGASSALYGSSALNGVINVRYAQPGSVPETKASINYSYYDGPKDIRTKWWDDAPYSLGANVLHKHKFKKYDLVAGLQYFQLESFRQDTKQKRGRIILNNRFRISDRTTAGLNIIGNLSDNSSFIFWENALRGAYKPFVGTEVNSFNNRWIFDPYVTHFDQFNNRHRFQGRTYYTDNGAANGLDNFSLLFYGEYQFQKKFDQSGLVLTSGITGTRTNINAGLYGGATYRSSNAGIYTQLDKKFGDRLNVSFGARYEYNSLRNSDILVEDGTFTEEVAEGFVQEAKPVFRLGLNYKVGKATFIRTSIGQGYRFPTIAEKFTTVGLASFRIFTNSELKSEFGWSSEIGMKQGIKLGDLYAFLDVAAFWSEYDEMMEFLLTGKNGVFGFQSTNIGDTRIRGLDINFTGKLGTKKLPITFLTGYTYLDPRYKDFNDNVANSSSEDFNVLKYRSLHNVKMDIEATFRGIAIGINGRYVSHMLAIDEEFNLFIPGLNNFRSVNNKGYYITNVRASYKFKKLKFSFLVNNLLNAAYTVRPALLEAPRNFSFRTDVSF</sequence>